<organism evidence="12 13">
    <name type="scientific">Salinivirga cyanobacteriivorans</name>
    <dbReference type="NCBI Taxonomy" id="1307839"/>
    <lineage>
        <taxon>Bacteria</taxon>
        <taxon>Pseudomonadati</taxon>
        <taxon>Bacteroidota</taxon>
        <taxon>Bacteroidia</taxon>
        <taxon>Bacteroidales</taxon>
        <taxon>Salinivirgaceae</taxon>
        <taxon>Salinivirga</taxon>
    </lineage>
</organism>
<dbReference type="GO" id="GO:0005524">
    <property type="term" value="F:ATP binding"/>
    <property type="evidence" value="ECO:0007669"/>
    <property type="project" value="UniProtKB-KW"/>
</dbReference>
<comment type="catalytic activity">
    <reaction evidence="1">
        <text>ATP + protein L-histidine = ADP + protein N-phospho-L-histidine.</text>
        <dbReference type="EC" id="2.7.13.3"/>
    </reaction>
</comment>
<evidence type="ECO:0000256" key="5">
    <source>
        <dbReference type="ARBA" id="ARBA00022741"/>
    </source>
</evidence>
<keyword evidence="9" id="KW-0812">Transmembrane</keyword>
<dbReference type="Proteomes" id="UP000064893">
    <property type="component" value="Chromosome"/>
</dbReference>
<dbReference type="AlphaFoldDB" id="A0A0S2I2E4"/>
<keyword evidence="7" id="KW-0067">ATP-binding</keyword>
<evidence type="ECO:0000256" key="4">
    <source>
        <dbReference type="ARBA" id="ARBA00022679"/>
    </source>
</evidence>
<keyword evidence="9" id="KW-1133">Transmembrane helix</keyword>
<dbReference type="KEGG" id="blq:L21SP5_02812"/>
<protein>
    <recommendedName>
        <fullName evidence="2">histidine kinase</fullName>
        <ecNumber evidence="2">2.7.13.3</ecNumber>
    </recommendedName>
</protein>
<evidence type="ECO:0000256" key="7">
    <source>
        <dbReference type="ARBA" id="ARBA00022840"/>
    </source>
</evidence>
<dbReference type="PANTHER" id="PTHR24421">
    <property type="entry name" value="NITRATE/NITRITE SENSOR PROTEIN NARX-RELATED"/>
    <property type="match status" value="1"/>
</dbReference>
<dbReference type="PATRIC" id="fig|1307839.3.peg.2950"/>
<evidence type="ECO:0000256" key="6">
    <source>
        <dbReference type="ARBA" id="ARBA00022777"/>
    </source>
</evidence>
<keyword evidence="4 12" id="KW-0808">Transferase</keyword>
<keyword evidence="13" id="KW-1185">Reference proteome</keyword>
<evidence type="ECO:0000256" key="9">
    <source>
        <dbReference type="SAM" id="Phobius"/>
    </source>
</evidence>
<dbReference type="PANTHER" id="PTHR24421:SF10">
    <property type="entry name" value="NITRATE_NITRITE SENSOR PROTEIN NARQ"/>
    <property type="match status" value="1"/>
</dbReference>
<accession>A0A0S2I2E4</accession>
<dbReference type="Gene3D" id="3.30.565.10">
    <property type="entry name" value="Histidine kinase-like ATPase, C-terminal domain"/>
    <property type="match status" value="1"/>
</dbReference>
<evidence type="ECO:0000256" key="1">
    <source>
        <dbReference type="ARBA" id="ARBA00000085"/>
    </source>
</evidence>
<dbReference type="STRING" id="1307839.L21SP5_02812"/>
<dbReference type="Pfam" id="PF02518">
    <property type="entry name" value="HATPase_c"/>
    <property type="match status" value="1"/>
</dbReference>
<feature type="transmembrane region" description="Helical" evidence="9">
    <location>
        <begin position="6"/>
        <end position="25"/>
    </location>
</feature>
<keyword evidence="3" id="KW-0597">Phosphoprotein</keyword>
<evidence type="ECO:0000259" key="10">
    <source>
        <dbReference type="Pfam" id="PF02518"/>
    </source>
</evidence>
<dbReference type="InterPro" id="IPR036890">
    <property type="entry name" value="HATPase_C_sf"/>
</dbReference>
<feature type="domain" description="Signal transduction histidine kinase subgroup 3 dimerisation and phosphoacceptor" evidence="11">
    <location>
        <begin position="120"/>
        <end position="182"/>
    </location>
</feature>
<dbReference type="GO" id="GO:0000155">
    <property type="term" value="F:phosphorelay sensor kinase activity"/>
    <property type="evidence" value="ECO:0007669"/>
    <property type="project" value="InterPro"/>
</dbReference>
<dbReference type="CDD" id="cd16917">
    <property type="entry name" value="HATPase_UhpB-NarQ-NarX-like"/>
    <property type="match status" value="1"/>
</dbReference>
<reference evidence="12 13" key="1">
    <citation type="submission" date="2015-11" db="EMBL/GenBank/DDBJ databases">
        <title>Description and complete genome sequence of a novel strain predominating in hypersaline microbial mats and representing a new family of the Bacteriodetes phylum.</title>
        <authorList>
            <person name="Spring S."/>
            <person name="Bunk B."/>
            <person name="Sproer C."/>
            <person name="Klenk H.-P."/>
        </authorList>
    </citation>
    <scope>NUCLEOTIDE SEQUENCE [LARGE SCALE GENOMIC DNA]</scope>
    <source>
        <strain evidence="12 13">L21-Spi-D4</strain>
    </source>
</reference>
<keyword evidence="8" id="KW-0902">Two-component regulatory system</keyword>
<evidence type="ECO:0000256" key="2">
    <source>
        <dbReference type="ARBA" id="ARBA00012438"/>
    </source>
</evidence>
<keyword evidence="6 12" id="KW-0418">Kinase</keyword>
<keyword evidence="9" id="KW-0472">Membrane</keyword>
<dbReference type="InterPro" id="IPR011712">
    <property type="entry name" value="Sig_transdc_His_kin_sub3_dim/P"/>
</dbReference>
<dbReference type="Pfam" id="PF07730">
    <property type="entry name" value="HisKA_3"/>
    <property type="match status" value="1"/>
</dbReference>
<dbReference type="EC" id="2.7.13.3" evidence="2"/>
<proteinExistence type="predicted"/>
<evidence type="ECO:0000256" key="8">
    <source>
        <dbReference type="ARBA" id="ARBA00023012"/>
    </source>
</evidence>
<feature type="transmembrane region" description="Helical" evidence="9">
    <location>
        <begin position="32"/>
        <end position="50"/>
    </location>
</feature>
<feature type="domain" description="Histidine kinase/HSP90-like ATPase" evidence="10">
    <location>
        <begin position="226"/>
        <end position="310"/>
    </location>
</feature>
<evidence type="ECO:0000313" key="12">
    <source>
        <dbReference type="EMBL" id="ALO16432.1"/>
    </source>
</evidence>
<feature type="transmembrane region" description="Helical" evidence="9">
    <location>
        <begin position="70"/>
        <end position="90"/>
    </location>
</feature>
<evidence type="ECO:0000313" key="13">
    <source>
        <dbReference type="Proteomes" id="UP000064893"/>
    </source>
</evidence>
<sequence>MVIKLALILSVILQFATAIVALSLVKRTRTNIAWWLISFGFLLMAFRRLFELYQVYDKENFFINDLTNSWIGVGISIFMLLSLSFIRRIFNIQKRFDELKKANEAKVFSAIVRTEESQKQQFSKELHDGLGPLLASVKMSISALNRNNSEDFNTQILQNAEHQVDESIRTVKEISNNLSPHVLNNLGLQKAVKSFIGNLKYVDKPKISFNHNIQNQRFPYNIETVAYRVICELFYNTMQHAEAQNIYLDIFYDEPALNIKYMDDGKGFEPTEEPRETCGMGLTNIQSRVKSVNGSVQIYSAPDQGFNLNIVINTK</sequence>
<dbReference type="InterPro" id="IPR050482">
    <property type="entry name" value="Sensor_HK_TwoCompSys"/>
</dbReference>
<evidence type="ECO:0000256" key="3">
    <source>
        <dbReference type="ARBA" id="ARBA00022553"/>
    </source>
</evidence>
<dbReference type="Gene3D" id="1.20.5.1930">
    <property type="match status" value="1"/>
</dbReference>
<dbReference type="RefSeq" id="WP_057953803.1">
    <property type="nucleotide sequence ID" value="NZ_CP013118.1"/>
</dbReference>
<dbReference type="GO" id="GO:0016020">
    <property type="term" value="C:membrane"/>
    <property type="evidence" value="ECO:0007669"/>
    <property type="project" value="InterPro"/>
</dbReference>
<dbReference type="SUPFAM" id="SSF55874">
    <property type="entry name" value="ATPase domain of HSP90 chaperone/DNA topoisomerase II/histidine kinase"/>
    <property type="match status" value="1"/>
</dbReference>
<dbReference type="InterPro" id="IPR003594">
    <property type="entry name" value="HATPase_dom"/>
</dbReference>
<dbReference type="EMBL" id="CP013118">
    <property type="protein sequence ID" value="ALO16432.1"/>
    <property type="molecule type" value="Genomic_DNA"/>
</dbReference>
<dbReference type="GO" id="GO:0046983">
    <property type="term" value="F:protein dimerization activity"/>
    <property type="evidence" value="ECO:0007669"/>
    <property type="project" value="InterPro"/>
</dbReference>
<name>A0A0S2I2E4_9BACT</name>
<gene>
    <name evidence="12" type="primary">nreB_2</name>
    <name evidence="12" type="ORF">L21SP5_02812</name>
</gene>
<evidence type="ECO:0000259" key="11">
    <source>
        <dbReference type="Pfam" id="PF07730"/>
    </source>
</evidence>
<dbReference type="OrthoDB" id="9760839at2"/>
<keyword evidence="5" id="KW-0547">Nucleotide-binding</keyword>